<proteinExistence type="predicted"/>
<organism evidence="1 2">
    <name type="scientific">Choristoneura fumiferana</name>
    <name type="common">Spruce budworm moth</name>
    <name type="synonym">Archips fumiferana</name>
    <dbReference type="NCBI Taxonomy" id="7141"/>
    <lineage>
        <taxon>Eukaryota</taxon>
        <taxon>Metazoa</taxon>
        <taxon>Ecdysozoa</taxon>
        <taxon>Arthropoda</taxon>
        <taxon>Hexapoda</taxon>
        <taxon>Insecta</taxon>
        <taxon>Pterygota</taxon>
        <taxon>Neoptera</taxon>
        <taxon>Endopterygota</taxon>
        <taxon>Lepidoptera</taxon>
        <taxon>Glossata</taxon>
        <taxon>Ditrysia</taxon>
        <taxon>Tortricoidea</taxon>
        <taxon>Tortricidae</taxon>
        <taxon>Tortricinae</taxon>
        <taxon>Choristoneura</taxon>
    </lineage>
</organism>
<dbReference type="Proteomes" id="UP001064048">
    <property type="component" value="Chromosome 20"/>
</dbReference>
<evidence type="ECO:0000313" key="1">
    <source>
        <dbReference type="EMBL" id="KAI8437765.1"/>
    </source>
</evidence>
<sequence length="241" mass="27355">MYRLLALFLVITSYVEASGNGTKCNGFNANFELARVIGTWYVVAIIPEAIFPDKQKVPCYEVEFTEIEESGLRWLMNQTHTAPHPKDIFEENKGVTIRQRYRSDHPFDVWSKSLDGANGCFQQVMSLNTDLSDITDRPSEFGIPPRHRPNDGPAKRLNVPVSVSVKRALSHEARMQLHLIETGKESGPFLLQMLWGNLITGVIYQKQQSTTPDKLKPVSEVMVKLRGPQRAPKMCDKRLKD</sequence>
<reference evidence="1 2" key="1">
    <citation type="journal article" date="2022" name="Genome Biol. Evol.">
        <title>The Spruce Budworm Genome: Reconstructing the Evolutionary History of Antifreeze Proteins.</title>
        <authorList>
            <person name="Beliveau C."/>
            <person name="Gagne P."/>
            <person name="Picq S."/>
            <person name="Vernygora O."/>
            <person name="Keeling C.I."/>
            <person name="Pinkney K."/>
            <person name="Doucet D."/>
            <person name="Wen F."/>
            <person name="Johnston J.S."/>
            <person name="Maaroufi H."/>
            <person name="Boyle B."/>
            <person name="Laroche J."/>
            <person name="Dewar K."/>
            <person name="Juretic N."/>
            <person name="Blackburn G."/>
            <person name="Nisole A."/>
            <person name="Brunet B."/>
            <person name="Brandao M."/>
            <person name="Lumley L."/>
            <person name="Duan J."/>
            <person name="Quan G."/>
            <person name="Lucarotti C.J."/>
            <person name="Roe A.D."/>
            <person name="Sperling F.A.H."/>
            <person name="Levesque R.C."/>
            <person name="Cusson M."/>
        </authorList>
    </citation>
    <scope>NUCLEOTIDE SEQUENCE [LARGE SCALE GENOMIC DNA]</scope>
    <source>
        <strain evidence="1">Glfc:IPQL:Cfum</strain>
    </source>
</reference>
<comment type="caution">
    <text evidence="1">The sequence shown here is derived from an EMBL/GenBank/DDBJ whole genome shotgun (WGS) entry which is preliminary data.</text>
</comment>
<keyword evidence="2" id="KW-1185">Reference proteome</keyword>
<gene>
    <name evidence="1" type="ORF">MSG28_011998</name>
</gene>
<name>A0ACC0KNA6_CHOFU</name>
<evidence type="ECO:0000313" key="2">
    <source>
        <dbReference type="Proteomes" id="UP001064048"/>
    </source>
</evidence>
<dbReference type="EMBL" id="CM046120">
    <property type="protein sequence ID" value="KAI8437765.1"/>
    <property type="molecule type" value="Genomic_DNA"/>
</dbReference>
<protein>
    <submittedName>
        <fullName evidence="1">Uncharacterized protein</fullName>
    </submittedName>
</protein>
<accession>A0ACC0KNA6</accession>